<keyword evidence="2" id="KW-1185">Reference proteome</keyword>
<dbReference type="AlphaFoldDB" id="A0A5J5F9B6"/>
<evidence type="ECO:0000313" key="1">
    <source>
        <dbReference type="EMBL" id="KAA8913985.1"/>
    </source>
</evidence>
<dbReference type="Proteomes" id="UP000326924">
    <property type="component" value="Unassembled WGS sequence"/>
</dbReference>
<proteinExistence type="predicted"/>
<accession>A0A5J5F9B6</accession>
<reference evidence="1 2" key="1">
    <citation type="submission" date="2019-09" db="EMBL/GenBank/DDBJ databases">
        <title>Draft genome of the ectomycorrhizal ascomycete Sphaerosporella brunnea.</title>
        <authorList>
            <consortium name="DOE Joint Genome Institute"/>
            <person name="Benucci G.M."/>
            <person name="Marozzi G."/>
            <person name="Antonielli L."/>
            <person name="Sanchez S."/>
            <person name="Marco P."/>
            <person name="Wang X."/>
            <person name="Falini L.B."/>
            <person name="Barry K."/>
            <person name="Haridas S."/>
            <person name="Lipzen A."/>
            <person name="Labutti K."/>
            <person name="Grigoriev I.V."/>
            <person name="Murat C."/>
            <person name="Martin F."/>
            <person name="Albertini E."/>
            <person name="Donnini D."/>
            <person name="Bonito G."/>
        </authorList>
    </citation>
    <scope>NUCLEOTIDE SEQUENCE [LARGE SCALE GENOMIC DNA]</scope>
    <source>
        <strain evidence="1 2">Sb_GMNB300</strain>
    </source>
</reference>
<gene>
    <name evidence="1" type="ORF">FN846DRAFT_983593</name>
</gene>
<protein>
    <submittedName>
        <fullName evidence="1">Uncharacterized protein</fullName>
    </submittedName>
</protein>
<name>A0A5J5F9B6_9PEZI</name>
<sequence>MERILDAEITMASIIDEIDCLLPQDCVAALQDRSSSVRGKAIDMLCVYQGFVSGWCRRFCADRLPFEASSPASPSERLRIQRAFYRFWALSRAIRASGIKTPTDSDDLSYNHQKVDVLCSSYRSQVYHKEIRKCVANRYTVSCLTLLDLPVLYALLFTPETGFCTLESYVWRVSGWGGRWTTLFDADRTNRSNDSTAFPPRCICTRRDMPSDEYDGYLRVTADSVAIVPEELLVEDEVRDDLALWDDSRLELQGLFLPVV</sequence>
<dbReference type="InParanoid" id="A0A5J5F9B6"/>
<evidence type="ECO:0000313" key="2">
    <source>
        <dbReference type="Proteomes" id="UP000326924"/>
    </source>
</evidence>
<dbReference type="EMBL" id="VXIS01000010">
    <property type="protein sequence ID" value="KAA8913985.1"/>
    <property type="molecule type" value="Genomic_DNA"/>
</dbReference>
<organism evidence="1 2">
    <name type="scientific">Sphaerosporella brunnea</name>
    <dbReference type="NCBI Taxonomy" id="1250544"/>
    <lineage>
        <taxon>Eukaryota</taxon>
        <taxon>Fungi</taxon>
        <taxon>Dikarya</taxon>
        <taxon>Ascomycota</taxon>
        <taxon>Pezizomycotina</taxon>
        <taxon>Pezizomycetes</taxon>
        <taxon>Pezizales</taxon>
        <taxon>Pyronemataceae</taxon>
        <taxon>Sphaerosporella</taxon>
    </lineage>
</organism>
<dbReference type="OrthoDB" id="5304511at2759"/>
<comment type="caution">
    <text evidence="1">The sequence shown here is derived from an EMBL/GenBank/DDBJ whole genome shotgun (WGS) entry which is preliminary data.</text>
</comment>